<gene>
    <name evidence="2" type="ORF">PanWU01x14_057780</name>
</gene>
<dbReference type="OrthoDB" id="10566483at2759"/>
<keyword evidence="3" id="KW-1185">Reference proteome</keyword>
<reference evidence="3" key="1">
    <citation type="submission" date="2016-06" db="EMBL/GenBank/DDBJ databases">
        <title>Parallel loss of symbiosis genes in relatives of nitrogen-fixing non-legume Parasponia.</title>
        <authorList>
            <person name="Van Velzen R."/>
            <person name="Holmer R."/>
            <person name="Bu F."/>
            <person name="Rutten L."/>
            <person name="Van Zeijl A."/>
            <person name="Liu W."/>
            <person name="Santuari L."/>
            <person name="Cao Q."/>
            <person name="Sharma T."/>
            <person name="Shen D."/>
            <person name="Roswanjaya Y."/>
            <person name="Wardhani T."/>
            <person name="Kalhor M.S."/>
            <person name="Jansen J."/>
            <person name="Van den Hoogen J."/>
            <person name="Gungor B."/>
            <person name="Hartog M."/>
            <person name="Hontelez J."/>
            <person name="Verver J."/>
            <person name="Yang W.-C."/>
            <person name="Schijlen E."/>
            <person name="Repin R."/>
            <person name="Schilthuizen M."/>
            <person name="Schranz E."/>
            <person name="Heidstra R."/>
            <person name="Miyata K."/>
            <person name="Fedorova E."/>
            <person name="Kohlen W."/>
            <person name="Bisseling T."/>
            <person name="Smit S."/>
            <person name="Geurts R."/>
        </authorList>
    </citation>
    <scope>NUCLEOTIDE SEQUENCE [LARGE SCALE GENOMIC DNA]</scope>
    <source>
        <strain evidence="3">cv. WU1-14</strain>
    </source>
</reference>
<name>A0A2P5DJZ0_PARAD</name>
<feature type="chain" id="PRO_5015133614" evidence="1">
    <location>
        <begin position="28"/>
        <end position="102"/>
    </location>
</feature>
<organism evidence="2 3">
    <name type="scientific">Parasponia andersonii</name>
    <name type="common">Sponia andersonii</name>
    <dbReference type="NCBI Taxonomy" id="3476"/>
    <lineage>
        <taxon>Eukaryota</taxon>
        <taxon>Viridiplantae</taxon>
        <taxon>Streptophyta</taxon>
        <taxon>Embryophyta</taxon>
        <taxon>Tracheophyta</taxon>
        <taxon>Spermatophyta</taxon>
        <taxon>Magnoliopsida</taxon>
        <taxon>eudicotyledons</taxon>
        <taxon>Gunneridae</taxon>
        <taxon>Pentapetalae</taxon>
        <taxon>rosids</taxon>
        <taxon>fabids</taxon>
        <taxon>Rosales</taxon>
        <taxon>Cannabaceae</taxon>
        <taxon>Parasponia</taxon>
    </lineage>
</organism>
<evidence type="ECO:0000256" key="1">
    <source>
        <dbReference type="SAM" id="SignalP"/>
    </source>
</evidence>
<dbReference type="Proteomes" id="UP000237105">
    <property type="component" value="Unassembled WGS sequence"/>
</dbReference>
<dbReference type="EMBL" id="JXTB01000033">
    <property type="protein sequence ID" value="PON73596.1"/>
    <property type="molecule type" value="Genomic_DNA"/>
</dbReference>
<evidence type="ECO:0000313" key="2">
    <source>
        <dbReference type="EMBL" id="PON73596.1"/>
    </source>
</evidence>
<accession>A0A2P5DJZ0</accession>
<keyword evidence="1" id="KW-0732">Signal</keyword>
<dbReference type="AlphaFoldDB" id="A0A2P5DJZ0"/>
<comment type="caution">
    <text evidence="2">The sequence shown here is derived from an EMBL/GenBank/DDBJ whole genome shotgun (WGS) entry which is preliminary data.</text>
</comment>
<protein>
    <submittedName>
        <fullName evidence="2">Uncharacterized protein</fullName>
    </submittedName>
</protein>
<proteinExistence type="predicted"/>
<sequence>MIGLKQPPKGLIHLIVIQSTFLSYLSATPVSPVSRNPLTTVASRGCLFSVATTTGPFRAQRISIRLEGMPIERVAITEKRKFTFATSRHIDLITVAIVQTLG</sequence>
<evidence type="ECO:0000313" key="3">
    <source>
        <dbReference type="Proteomes" id="UP000237105"/>
    </source>
</evidence>
<feature type="signal peptide" evidence="1">
    <location>
        <begin position="1"/>
        <end position="27"/>
    </location>
</feature>